<sequence>MALANPIQNVSVDLINNRARDTNLSSINQDNHWCICLKNTQTDKIYNRNAKDVKLFSSTDCTGNYSPLVIGKTQNNAQWVNSASIGKSGIPSVPPKSCPNYFQASSR</sequence>
<gene>
    <name evidence="1" type="ORF">KVV02_007295</name>
</gene>
<dbReference type="Proteomes" id="UP000717515">
    <property type="component" value="Unassembled WGS sequence"/>
</dbReference>
<protein>
    <submittedName>
        <fullName evidence="1">Uncharacterized protein</fullName>
    </submittedName>
</protein>
<name>A0A9P7ZX32_MORAP</name>
<dbReference type="AlphaFoldDB" id="A0A9P7ZX32"/>
<organism evidence="1 2">
    <name type="scientific">Mortierella alpina</name>
    <name type="common">Oleaginous fungus</name>
    <name type="synonym">Mortierella renispora</name>
    <dbReference type="NCBI Taxonomy" id="64518"/>
    <lineage>
        <taxon>Eukaryota</taxon>
        <taxon>Fungi</taxon>
        <taxon>Fungi incertae sedis</taxon>
        <taxon>Mucoromycota</taxon>
        <taxon>Mortierellomycotina</taxon>
        <taxon>Mortierellomycetes</taxon>
        <taxon>Mortierellales</taxon>
        <taxon>Mortierellaceae</taxon>
        <taxon>Mortierella</taxon>
    </lineage>
</organism>
<evidence type="ECO:0000313" key="2">
    <source>
        <dbReference type="Proteomes" id="UP000717515"/>
    </source>
</evidence>
<accession>A0A9P7ZX32</accession>
<comment type="caution">
    <text evidence="1">The sequence shown here is derived from an EMBL/GenBank/DDBJ whole genome shotgun (WGS) entry which is preliminary data.</text>
</comment>
<evidence type="ECO:0000313" key="1">
    <source>
        <dbReference type="EMBL" id="KAG9319175.1"/>
    </source>
</evidence>
<proteinExistence type="predicted"/>
<reference evidence="1" key="1">
    <citation type="submission" date="2021-07" db="EMBL/GenBank/DDBJ databases">
        <title>Draft genome of Mortierella alpina, strain LL118, isolated from an aspen leaf litter sample.</title>
        <authorList>
            <person name="Yang S."/>
            <person name="Vinatzer B.A."/>
        </authorList>
    </citation>
    <scope>NUCLEOTIDE SEQUENCE</scope>
    <source>
        <strain evidence="1">LL118</strain>
    </source>
</reference>
<dbReference type="EMBL" id="JAIFTL010000567">
    <property type="protein sequence ID" value="KAG9319175.1"/>
    <property type="molecule type" value="Genomic_DNA"/>
</dbReference>